<protein>
    <submittedName>
        <fullName evidence="3">Uncharacterized protein</fullName>
    </submittedName>
</protein>
<keyword evidence="2" id="KW-0472">Membrane</keyword>
<comment type="caution">
    <text evidence="3">The sequence shown here is derived from an EMBL/GenBank/DDBJ whole genome shotgun (WGS) entry which is preliminary data.</text>
</comment>
<dbReference type="EMBL" id="SMKQ01000003">
    <property type="protein sequence ID" value="TDD56500.1"/>
    <property type="molecule type" value="Genomic_DNA"/>
</dbReference>
<name>A0A4R4ZEV7_9ACTN</name>
<accession>A0A4R4ZEV7</accession>
<evidence type="ECO:0000256" key="1">
    <source>
        <dbReference type="SAM" id="MobiDB-lite"/>
    </source>
</evidence>
<evidence type="ECO:0000256" key="2">
    <source>
        <dbReference type="SAM" id="Phobius"/>
    </source>
</evidence>
<sequence>MPGLRAIVRDTLREAVNRGRWPRDHDGDLSGVPFLGAFVGVLTTGLIIAGRGVGGPRSLEAGSSPREDDR</sequence>
<feature type="transmembrane region" description="Helical" evidence="2">
    <location>
        <begin position="31"/>
        <end position="49"/>
    </location>
</feature>
<evidence type="ECO:0000313" key="3">
    <source>
        <dbReference type="EMBL" id="TDD56500.1"/>
    </source>
</evidence>
<gene>
    <name evidence="3" type="ORF">E1286_02415</name>
</gene>
<proteinExistence type="predicted"/>
<evidence type="ECO:0000313" key="4">
    <source>
        <dbReference type="Proteomes" id="UP000295302"/>
    </source>
</evidence>
<organism evidence="3 4">
    <name type="scientific">Nonomuraea terrae</name>
    <dbReference type="NCBI Taxonomy" id="2530383"/>
    <lineage>
        <taxon>Bacteria</taxon>
        <taxon>Bacillati</taxon>
        <taxon>Actinomycetota</taxon>
        <taxon>Actinomycetes</taxon>
        <taxon>Streptosporangiales</taxon>
        <taxon>Streptosporangiaceae</taxon>
        <taxon>Nonomuraea</taxon>
    </lineage>
</organism>
<keyword evidence="2" id="KW-0812">Transmembrane</keyword>
<keyword evidence="2" id="KW-1133">Transmembrane helix</keyword>
<dbReference type="AlphaFoldDB" id="A0A4R4ZEV7"/>
<dbReference type="RefSeq" id="WP_132608613.1">
    <property type="nucleotide sequence ID" value="NZ_SMKQ01000003.1"/>
</dbReference>
<dbReference type="Proteomes" id="UP000295302">
    <property type="component" value="Unassembled WGS sequence"/>
</dbReference>
<reference evidence="3 4" key="1">
    <citation type="submission" date="2019-03" db="EMBL/GenBank/DDBJ databases">
        <title>Draft genome sequences of novel Actinobacteria.</title>
        <authorList>
            <person name="Sahin N."/>
            <person name="Ay H."/>
            <person name="Saygin H."/>
        </authorList>
    </citation>
    <scope>NUCLEOTIDE SEQUENCE [LARGE SCALE GENOMIC DNA]</scope>
    <source>
        <strain evidence="3 4">CH32</strain>
    </source>
</reference>
<feature type="region of interest" description="Disordered" evidence="1">
    <location>
        <begin position="51"/>
        <end position="70"/>
    </location>
</feature>
<keyword evidence="4" id="KW-1185">Reference proteome</keyword>